<dbReference type="Proteomes" id="UP001500604">
    <property type="component" value="Unassembled WGS sequence"/>
</dbReference>
<reference evidence="2" key="1">
    <citation type="journal article" date="2019" name="Int. J. Syst. Evol. Microbiol.">
        <title>The Global Catalogue of Microorganisms (GCM) 10K type strain sequencing project: providing services to taxonomists for standard genome sequencing and annotation.</title>
        <authorList>
            <consortium name="The Broad Institute Genomics Platform"/>
            <consortium name="The Broad Institute Genome Sequencing Center for Infectious Disease"/>
            <person name="Wu L."/>
            <person name="Ma J."/>
        </authorList>
    </citation>
    <scope>NUCLEOTIDE SEQUENCE [LARGE SCALE GENOMIC DNA]</scope>
    <source>
        <strain evidence="2">JCM 17805</strain>
    </source>
</reference>
<evidence type="ECO:0000313" key="2">
    <source>
        <dbReference type="Proteomes" id="UP001500604"/>
    </source>
</evidence>
<dbReference type="EMBL" id="BAABFL010000478">
    <property type="protein sequence ID" value="GAA4652590.1"/>
    <property type="molecule type" value="Genomic_DNA"/>
</dbReference>
<name>A0ABP8V9A7_9GAMM</name>
<gene>
    <name evidence="1" type="ORF">GCM10023116_48740</name>
</gene>
<comment type="caution">
    <text evidence="1">The sequence shown here is derived from an EMBL/GenBank/DDBJ whole genome shotgun (WGS) entry which is preliminary data.</text>
</comment>
<organism evidence="1 2">
    <name type="scientific">Kistimonas scapharcae</name>
    <dbReference type="NCBI Taxonomy" id="1036133"/>
    <lineage>
        <taxon>Bacteria</taxon>
        <taxon>Pseudomonadati</taxon>
        <taxon>Pseudomonadota</taxon>
        <taxon>Gammaproteobacteria</taxon>
        <taxon>Oceanospirillales</taxon>
        <taxon>Endozoicomonadaceae</taxon>
        <taxon>Kistimonas</taxon>
    </lineage>
</organism>
<keyword evidence="2" id="KW-1185">Reference proteome</keyword>
<protein>
    <submittedName>
        <fullName evidence="1">Uncharacterized protein</fullName>
    </submittedName>
</protein>
<sequence>MNEDTVKQLALIIAANCLENGIVDELHGKGMITDEQKQAFNKQVGDRIYTFLLYLLNKPSQQYSALLEALAQKYPEDWSLPELDTHFTEIAGKAVQMPHNGPQ</sequence>
<dbReference type="RefSeq" id="WP_345199184.1">
    <property type="nucleotide sequence ID" value="NZ_BAABFL010000478.1"/>
</dbReference>
<evidence type="ECO:0000313" key="1">
    <source>
        <dbReference type="EMBL" id="GAA4652590.1"/>
    </source>
</evidence>
<accession>A0ABP8V9A7</accession>
<proteinExistence type="predicted"/>